<gene>
    <name evidence="1" type="ORF">PIB30_077111</name>
</gene>
<reference evidence="1 2" key="1">
    <citation type="journal article" date="2023" name="Plants (Basel)">
        <title>Bridging the Gap: Combining Genomics and Transcriptomics Approaches to Understand Stylosanthes scabra, an Orphan Legume from the Brazilian Caatinga.</title>
        <authorList>
            <person name="Ferreira-Neto J.R.C."/>
            <person name="da Silva M.D."/>
            <person name="Binneck E."/>
            <person name="de Melo N.F."/>
            <person name="da Silva R.H."/>
            <person name="de Melo A.L.T.M."/>
            <person name="Pandolfi V."/>
            <person name="Bustamante F.O."/>
            <person name="Brasileiro-Vidal A.C."/>
            <person name="Benko-Iseppon A.M."/>
        </authorList>
    </citation>
    <scope>NUCLEOTIDE SEQUENCE [LARGE SCALE GENOMIC DNA]</scope>
    <source>
        <tissue evidence="1">Leaves</tissue>
    </source>
</reference>
<sequence>MLVIEMYVEFEHLLDEVEEVDRHVKLEGYYSKSDKEFEDTYEFIDDNENDDQLDHNMEADVEDVANILTNQFPFEEPHFMTNFDFEALNALEFPEFVNPIVIANGEFAI</sequence>
<organism evidence="1 2">
    <name type="scientific">Stylosanthes scabra</name>
    <dbReference type="NCBI Taxonomy" id="79078"/>
    <lineage>
        <taxon>Eukaryota</taxon>
        <taxon>Viridiplantae</taxon>
        <taxon>Streptophyta</taxon>
        <taxon>Embryophyta</taxon>
        <taxon>Tracheophyta</taxon>
        <taxon>Spermatophyta</taxon>
        <taxon>Magnoliopsida</taxon>
        <taxon>eudicotyledons</taxon>
        <taxon>Gunneridae</taxon>
        <taxon>Pentapetalae</taxon>
        <taxon>rosids</taxon>
        <taxon>fabids</taxon>
        <taxon>Fabales</taxon>
        <taxon>Fabaceae</taxon>
        <taxon>Papilionoideae</taxon>
        <taxon>50 kb inversion clade</taxon>
        <taxon>dalbergioids sensu lato</taxon>
        <taxon>Dalbergieae</taxon>
        <taxon>Pterocarpus clade</taxon>
        <taxon>Stylosanthes</taxon>
    </lineage>
</organism>
<proteinExistence type="predicted"/>
<evidence type="ECO:0000313" key="1">
    <source>
        <dbReference type="EMBL" id="MED6163148.1"/>
    </source>
</evidence>
<keyword evidence="2" id="KW-1185">Reference proteome</keyword>
<protein>
    <submittedName>
        <fullName evidence="1">Uncharacterized protein</fullName>
    </submittedName>
</protein>
<accession>A0ABU6UT24</accession>
<dbReference type="Proteomes" id="UP001341840">
    <property type="component" value="Unassembled WGS sequence"/>
</dbReference>
<evidence type="ECO:0000313" key="2">
    <source>
        <dbReference type="Proteomes" id="UP001341840"/>
    </source>
</evidence>
<name>A0ABU6UT24_9FABA</name>
<dbReference type="EMBL" id="JASCZI010121857">
    <property type="protein sequence ID" value="MED6163148.1"/>
    <property type="molecule type" value="Genomic_DNA"/>
</dbReference>
<comment type="caution">
    <text evidence="1">The sequence shown here is derived from an EMBL/GenBank/DDBJ whole genome shotgun (WGS) entry which is preliminary data.</text>
</comment>